<feature type="region of interest" description="Disordered" evidence="1">
    <location>
        <begin position="631"/>
        <end position="650"/>
    </location>
</feature>
<sequence>MPCMYFSGEDSNNITYDDPANKCIRINPSLYARVQDDNEQNIRVFLDTHLLKIRNISHNQKLPTLEHIISKHNASVSTGSTTVMSALNYVTKAMMTAEFREISSDKFKNTYLAPLDKVMKDSNLNGRFLLPEYYYPLGDARHVEDDIQIYFNEEIANSIKRFYRDILDEYHHFGYASSITPPLSINPNFKPDIVHVSWDEALTRQNPDICFAIGDYKTENYFLTKGLQELKLAITDFVEKRLNLKQLRSHENQHIFEDREWSPRVLCALVLRKYLYQAFLCGTDRVFISDHQSFSGFFKYEIMDDGKMIIDYYVINGPETVEHGITLRSAIAGFFYKDNTEALSTKEKLAGLIEISQKTKGPDPLANVLPRLVEEPTPSRKRKRSKISGSQLRERLITIEESYEVDFDAIRGNTFCRIIYNPAASFPNLGLLLPSTVFVKWYNYSEQAQENFPDKDSYYDMYVNELEINEILASSRFAANFAKLIVSGYWNGIPSQPMHIFEDLGEEMPSTEWDKFRVHKVVKERLTELHSLGISHNDIRLDNIHVSISGRITLIDFGLAIYPSSEERKRRDIEALNEIIPIVGHGNNGQYEIQDGILCADKDSESKYNESRWNDHANSSIEMVFDESVLESDDTQGSTKVDFHSKCDET</sequence>
<dbReference type="KEGG" id="dha:DEHA2C00154g"/>
<dbReference type="eggNOG" id="ENOG502T2C9">
    <property type="taxonomic scope" value="Eukaryota"/>
</dbReference>
<dbReference type="Gene3D" id="1.10.510.10">
    <property type="entry name" value="Transferase(Phosphotransferase) domain 1"/>
    <property type="match status" value="1"/>
</dbReference>
<dbReference type="HOGENOM" id="CLU_423354_0_0_1"/>
<dbReference type="GeneID" id="2900503"/>
<dbReference type="VEuPathDB" id="FungiDB:DEHA2C00154g"/>
<dbReference type="Proteomes" id="UP000000599">
    <property type="component" value="Chromosome C"/>
</dbReference>
<protein>
    <submittedName>
        <fullName evidence="2">DEHA2C00154p</fullName>
    </submittedName>
</protein>
<dbReference type="InterPro" id="IPR022167">
    <property type="entry name" value="DUF3698"/>
</dbReference>
<dbReference type="AlphaFoldDB" id="Q6BVS9"/>
<gene>
    <name evidence="2" type="ordered locus">DEHA2C00154g</name>
</gene>
<dbReference type="RefSeq" id="XP_457690.2">
    <property type="nucleotide sequence ID" value="XM_457690.1"/>
</dbReference>
<proteinExistence type="predicted"/>
<dbReference type="SUPFAM" id="SSF56112">
    <property type="entry name" value="Protein kinase-like (PK-like)"/>
    <property type="match status" value="1"/>
</dbReference>
<dbReference type="InterPro" id="IPR011009">
    <property type="entry name" value="Kinase-like_dom_sf"/>
</dbReference>
<name>Q6BVS9_DEBHA</name>
<evidence type="ECO:0000313" key="2">
    <source>
        <dbReference type="EMBL" id="CAG85706.2"/>
    </source>
</evidence>
<keyword evidence="3" id="KW-1185">Reference proteome</keyword>
<organism evidence="2 3">
    <name type="scientific">Debaryomyces hansenii (strain ATCC 36239 / CBS 767 / BCRC 21394 / JCM 1990 / NBRC 0083 / IGC 2968)</name>
    <name type="common">Yeast</name>
    <name type="synonym">Torulaspora hansenii</name>
    <dbReference type="NCBI Taxonomy" id="284592"/>
    <lineage>
        <taxon>Eukaryota</taxon>
        <taxon>Fungi</taxon>
        <taxon>Dikarya</taxon>
        <taxon>Ascomycota</taxon>
        <taxon>Saccharomycotina</taxon>
        <taxon>Pichiomycetes</taxon>
        <taxon>Debaryomycetaceae</taxon>
        <taxon>Debaryomyces</taxon>
    </lineage>
</organism>
<accession>Q6BVS9</accession>
<dbReference type="Pfam" id="PF12479">
    <property type="entry name" value="DUF3698"/>
    <property type="match status" value="1"/>
</dbReference>
<evidence type="ECO:0000256" key="1">
    <source>
        <dbReference type="SAM" id="MobiDB-lite"/>
    </source>
</evidence>
<dbReference type="InParanoid" id="Q6BVS9"/>
<feature type="compositionally biased region" description="Basic and acidic residues" evidence="1">
    <location>
        <begin position="641"/>
        <end position="650"/>
    </location>
</feature>
<evidence type="ECO:0000313" key="3">
    <source>
        <dbReference type="Proteomes" id="UP000000599"/>
    </source>
</evidence>
<dbReference type="EMBL" id="CR382135">
    <property type="protein sequence ID" value="CAG85706.2"/>
    <property type="molecule type" value="Genomic_DNA"/>
</dbReference>
<dbReference type="OrthoDB" id="4062651at2759"/>
<reference evidence="2 3" key="1">
    <citation type="journal article" date="2004" name="Nature">
        <title>Genome evolution in yeasts.</title>
        <authorList>
            <consortium name="Genolevures"/>
            <person name="Dujon B."/>
            <person name="Sherman D."/>
            <person name="Fischer G."/>
            <person name="Durrens P."/>
            <person name="Casaregola S."/>
            <person name="Lafontaine I."/>
            <person name="de Montigny J."/>
            <person name="Marck C."/>
            <person name="Neuveglise C."/>
            <person name="Talla E."/>
            <person name="Goffard N."/>
            <person name="Frangeul L."/>
            <person name="Aigle M."/>
            <person name="Anthouard V."/>
            <person name="Babour A."/>
            <person name="Barbe V."/>
            <person name="Barnay S."/>
            <person name="Blanchin S."/>
            <person name="Beckerich J.M."/>
            <person name="Beyne E."/>
            <person name="Bleykasten C."/>
            <person name="Boisrame A."/>
            <person name="Boyer J."/>
            <person name="Cattolico L."/>
            <person name="Confanioleri F."/>
            <person name="de Daruvar A."/>
            <person name="Despons L."/>
            <person name="Fabre E."/>
            <person name="Fairhead C."/>
            <person name="Ferry-Dumazet H."/>
            <person name="Groppi A."/>
            <person name="Hantraye F."/>
            <person name="Hennequin C."/>
            <person name="Jauniaux N."/>
            <person name="Joyet P."/>
            <person name="Kachouri R."/>
            <person name="Kerrest A."/>
            <person name="Koszul R."/>
            <person name="Lemaire M."/>
            <person name="Lesur I."/>
            <person name="Ma L."/>
            <person name="Muller H."/>
            <person name="Nicaud J.M."/>
            <person name="Nikolski M."/>
            <person name="Oztas S."/>
            <person name="Ozier-Kalogeropoulos O."/>
            <person name="Pellenz S."/>
            <person name="Potier S."/>
            <person name="Richard G.F."/>
            <person name="Straub M.L."/>
            <person name="Suleau A."/>
            <person name="Swennene D."/>
            <person name="Tekaia F."/>
            <person name="Wesolowski-Louvel M."/>
            <person name="Westhof E."/>
            <person name="Wirth B."/>
            <person name="Zeniou-Meyer M."/>
            <person name="Zivanovic I."/>
            <person name="Bolotin-Fukuhara M."/>
            <person name="Thierry A."/>
            <person name="Bouchier C."/>
            <person name="Caudron B."/>
            <person name="Scarpelli C."/>
            <person name="Gaillardin C."/>
            <person name="Weissenbach J."/>
            <person name="Wincker P."/>
            <person name="Souciet J.L."/>
        </authorList>
    </citation>
    <scope>NUCLEOTIDE SEQUENCE [LARGE SCALE GENOMIC DNA]</scope>
    <source>
        <strain evidence="3">ATCC 36239 / CBS 767 / BCRC 21394 / JCM 1990 / NBRC 0083 / IGC 2968</strain>
    </source>
</reference>